<proteinExistence type="predicted"/>
<protein>
    <submittedName>
        <fullName evidence="2">Uncharacterized protein</fullName>
    </submittedName>
</protein>
<evidence type="ECO:0000256" key="1">
    <source>
        <dbReference type="SAM" id="Phobius"/>
    </source>
</evidence>
<gene>
    <name evidence="2" type="ORF">AYY17_14380</name>
</gene>
<sequence>MHSNQLIMVILLKHGMSHYLSIVLKTRKSGENQFHYKQQNGEHFVISRRVINWLIVHGSFIIFIFTIECVFILNDKKEEKLIECYLAR</sequence>
<accession>A0A1B8HN05</accession>
<comment type="caution">
    <text evidence="2">The sequence shown here is derived from an EMBL/GenBank/DDBJ whole genome shotgun (WGS) entry which is preliminary data.</text>
</comment>
<dbReference type="Proteomes" id="UP000092247">
    <property type="component" value="Unassembled WGS sequence"/>
</dbReference>
<keyword evidence="1" id="KW-1133">Transmembrane helix</keyword>
<dbReference type="EMBL" id="LZEX01000002">
    <property type="protein sequence ID" value="OBU10714.1"/>
    <property type="molecule type" value="Genomic_DNA"/>
</dbReference>
<organism evidence="2 3">
    <name type="scientific">Morganella psychrotolerans</name>
    <dbReference type="NCBI Taxonomy" id="368603"/>
    <lineage>
        <taxon>Bacteria</taxon>
        <taxon>Pseudomonadati</taxon>
        <taxon>Pseudomonadota</taxon>
        <taxon>Gammaproteobacteria</taxon>
        <taxon>Enterobacterales</taxon>
        <taxon>Morganellaceae</taxon>
        <taxon>Morganella</taxon>
    </lineage>
</organism>
<name>A0A1B8HN05_9GAMM</name>
<reference evidence="2 3" key="1">
    <citation type="submission" date="2016-06" db="EMBL/GenBank/DDBJ databases">
        <authorList>
            <person name="Kjaerup R.B."/>
            <person name="Dalgaard T.S."/>
            <person name="Juul-Madsen H.R."/>
        </authorList>
    </citation>
    <scope>NUCLEOTIDE SEQUENCE [LARGE SCALE GENOMIC DNA]</scope>
    <source>
        <strain evidence="2 3">GCSL-Mp3</strain>
    </source>
</reference>
<evidence type="ECO:0000313" key="3">
    <source>
        <dbReference type="Proteomes" id="UP000092247"/>
    </source>
</evidence>
<keyword evidence="1" id="KW-0812">Transmembrane</keyword>
<dbReference type="AlphaFoldDB" id="A0A1B8HN05"/>
<keyword evidence="1" id="KW-0472">Membrane</keyword>
<feature type="transmembrane region" description="Helical" evidence="1">
    <location>
        <begin position="50"/>
        <end position="73"/>
    </location>
</feature>
<evidence type="ECO:0000313" key="2">
    <source>
        <dbReference type="EMBL" id="OBU10714.1"/>
    </source>
</evidence>